<dbReference type="AlphaFoldDB" id="B6GVV9"/>
<dbReference type="VEuPathDB" id="FungiDB:PCH_Pc06g00130"/>
<dbReference type="GeneID" id="8315688"/>
<evidence type="ECO:0000313" key="1">
    <source>
        <dbReference type="EMBL" id="CAP79006.1"/>
    </source>
</evidence>
<dbReference type="KEGG" id="pcs:N7525_010128"/>
<accession>B6GVV9</accession>
<sequence>MAVTPATPEDAAREILRCLQSIAGFQQIRLLVTGELAVRRYFPSHPVQQKEKVEFLVYLGDGFDHRVDELPSGVSDLLKLKLLSMHPESFQQRLGFLEFKGRPVLFIPKEILPYVPQGTPTIAENSIGDLPYTTATDTLIYMVMSDSIRLGRQPPGQGVRAVTNFVRHLRSQGPINFSPQQEECLASHLDWLASSGFWDGERWRQRLGLP</sequence>
<proteinExistence type="predicted"/>
<reference evidence="1 2" key="1">
    <citation type="journal article" date="2008" name="Nat. Biotechnol.">
        <title>Genome sequencing and analysis of the filamentous fungus Penicillium chrysogenum.</title>
        <authorList>
            <person name="van den Berg M.A."/>
            <person name="Albang R."/>
            <person name="Albermann K."/>
            <person name="Badger J.H."/>
            <person name="Daran J.-M."/>
            <person name="Driessen A.J.M."/>
            <person name="Garcia-Estrada C."/>
            <person name="Fedorova N.D."/>
            <person name="Harris D.M."/>
            <person name="Heijne W.H.M."/>
            <person name="Joardar V.S."/>
            <person name="Kiel J.A.K.W."/>
            <person name="Kovalchuk A."/>
            <person name="Martin J.F."/>
            <person name="Nierman W.C."/>
            <person name="Nijland J.G."/>
            <person name="Pronk J.T."/>
            <person name="Roubos J.A."/>
            <person name="van der Klei I.J."/>
            <person name="van Peij N.N.M.E."/>
            <person name="Veenhuis M."/>
            <person name="von Doehren H."/>
            <person name="Wagner C."/>
            <person name="Wortman J.R."/>
            <person name="Bovenberg R.A.L."/>
        </authorList>
    </citation>
    <scope>NUCLEOTIDE SEQUENCE [LARGE SCALE GENOMIC DNA]</scope>
    <source>
        <strain evidence="2">ATCC 28089 / DSM 1075 / NRRL 1951 / Wisconsin 54-1255</strain>
    </source>
</reference>
<protein>
    <submittedName>
        <fullName evidence="1">Uncharacterized protein</fullName>
    </submittedName>
</protein>
<dbReference type="HOGENOM" id="CLU_1310482_0_0_1"/>
<dbReference type="OMA" id="IAGFQQI"/>
<dbReference type="EMBL" id="AM920421">
    <property type="protein sequence ID" value="CAP79006.1"/>
    <property type="molecule type" value="Genomic_DNA"/>
</dbReference>
<name>B6GVV9_PENRW</name>
<gene>
    <name evidence="1" type="ORF">Pc06g00130</name>
    <name evidence="1" type="ORF">PCH_Pc06g00130</name>
</gene>
<dbReference type="Proteomes" id="UP000000724">
    <property type="component" value="Contig Pc00c06"/>
</dbReference>
<dbReference type="OrthoDB" id="5421247at2759"/>
<keyword evidence="2" id="KW-1185">Reference proteome</keyword>
<evidence type="ECO:0000313" key="2">
    <source>
        <dbReference type="Proteomes" id="UP000000724"/>
    </source>
</evidence>
<dbReference type="RefSeq" id="XP_002556629.1">
    <property type="nucleotide sequence ID" value="XM_002556583.1"/>
</dbReference>
<organism evidence="1 2">
    <name type="scientific">Penicillium rubens (strain ATCC 28089 / DSM 1075 / NRRL 1951 / Wisconsin 54-1255)</name>
    <name type="common">Penicillium chrysogenum</name>
    <dbReference type="NCBI Taxonomy" id="500485"/>
    <lineage>
        <taxon>Eukaryota</taxon>
        <taxon>Fungi</taxon>
        <taxon>Dikarya</taxon>
        <taxon>Ascomycota</taxon>
        <taxon>Pezizomycotina</taxon>
        <taxon>Eurotiomycetes</taxon>
        <taxon>Eurotiomycetidae</taxon>
        <taxon>Eurotiales</taxon>
        <taxon>Aspergillaceae</taxon>
        <taxon>Penicillium</taxon>
        <taxon>Penicillium chrysogenum species complex</taxon>
    </lineage>
</organism>